<dbReference type="InterPro" id="IPR036986">
    <property type="entry name" value="S4_RNA-bd_sf"/>
</dbReference>
<dbReference type="Gene3D" id="3.30.2350.10">
    <property type="entry name" value="Pseudouridine synthase"/>
    <property type="match status" value="1"/>
</dbReference>
<evidence type="ECO:0000313" key="10">
    <source>
        <dbReference type="Proteomes" id="UP000434342"/>
    </source>
</evidence>
<dbReference type="SUPFAM" id="SSF55174">
    <property type="entry name" value="Alpha-L RNA-binding motif"/>
    <property type="match status" value="1"/>
</dbReference>
<feature type="region of interest" description="Disordered" evidence="7">
    <location>
        <begin position="269"/>
        <end position="308"/>
    </location>
</feature>
<dbReference type="Gene3D" id="3.10.290.10">
    <property type="entry name" value="RNA-binding S4 domain"/>
    <property type="match status" value="1"/>
</dbReference>
<dbReference type="Pfam" id="PF01479">
    <property type="entry name" value="S4"/>
    <property type="match status" value="1"/>
</dbReference>
<comment type="catalytic activity">
    <reaction evidence="1">
        <text>a uridine in RNA = a pseudouridine in RNA</text>
        <dbReference type="Rhea" id="RHEA:48348"/>
        <dbReference type="Rhea" id="RHEA-COMP:12068"/>
        <dbReference type="Rhea" id="RHEA-COMP:12069"/>
        <dbReference type="ChEBI" id="CHEBI:65314"/>
        <dbReference type="ChEBI" id="CHEBI:65315"/>
    </reaction>
</comment>
<dbReference type="NCBIfam" id="TIGR00093">
    <property type="entry name" value="pseudouridine synthase"/>
    <property type="match status" value="1"/>
</dbReference>
<evidence type="ECO:0000256" key="3">
    <source>
        <dbReference type="ARBA" id="ARBA00022884"/>
    </source>
</evidence>
<dbReference type="InterPro" id="IPR006145">
    <property type="entry name" value="PsdUridine_synth_RsuA/RluA"/>
</dbReference>
<evidence type="ECO:0000313" key="9">
    <source>
        <dbReference type="EMBL" id="MST61357.1"/>
    </source>
</evidence>
<dbReference type="CDD" id="cd00165">
    <property type="entry name" value="S4"/>
    <property type="match status" value="1"/>
</dbReference>
<dbReference type="CDD" id="cd02870">
    <property type="entry name" value="PseudoU_synth_RsuA_like"/>
    <property type="match status" value="1"/>
</dbReference>
<dbReference type="PROSITE" id="PS01149">
    <property type="entry name" value="PSI_RSU"/>
    <property type="match status" value="1"/>
</dbReference>
<dbReference type="EC" id="5.4.99.-" evidence="6"/>
<gene>
    <name evidence="9" type="ORF">FYJ69_10770</name>
</gene>
<dbReference type="AlphaFoldDB" id="A0A6N7XDI7"/>
<organism evidence="9 10">
    <name type="scientific">Parafannyhessea umbonata</name>
    <dbReference type="NCBI Taxonomy" id="604330"/>
    <lineage>
        <taxon>Bacteria</taxon>
        <taxon>Bacillati</taxon>
        <taxon>Actinomycetota</taxon>
        <taxon>Coriobacteriia</taxon>
        <taxon>Coriobacteriales</taxon>
        <taxon>Atopobiaceae</taxon>
        <taxon>Parafannyhessea</taxon>
    </lineage>
</organism>
<keyword evidence="4 6" id="KW-0413">Isomerase</keyword>
<sequence>MGRGSDGAEKSGGLDIAYTMRLQRYLARAGVASRRGSEALMTAGRVRVNGQVVTELGSKVTPGVDVVTVDGRACTLADDSAYVMLYKPSGYVTTMSDPQGRPCVASLVPTKRYPGLFPVGRLDADTTGLLLFTTNGDVANQMLHPSRHVWKHYVALVRGVPTRHQLQMLRDGVRMPDGVASPAKARLLSADNPAALPVVGEGLPYNHAVVSLSIHEGRKHQVKKMLRSIGHEVVRLHRDEFGPLTLSGLMPGQWRPLSDAERAMIEGLVSQGEAASAERKAPATRKAPEATQGRGARAPRNGREARRG</sequence>
<evidence type="ECO:0000256" key="7">
    <source>
        <dbReference type="SAM" id="MobiDB-lite"/>
    </source>
</evidence>
<name>A0A6N7XDI7_9ACTN</name>
<dbReference type="GO" id="GO:0003723">
    <property type="term" value="F:RNA binding"/>
    <property type="evidence" value="ECO:0007669"/>
    <property type="project" value="UniProtKB-KW"/>
</dbReference>
<feature type="domain" description="RNA-binding S4" evidence="8">
    <location>
        <begin position="20"/>
        <end position="81"/>
    </location>
</feature>
<dbReference type="SMART" id="SM00363">
    <property type="entry name" value="S4"/>
    <property type="match status" value="1"/>
</dbReference>
<dbReference type="Proteomes" id="UP000434342">
    <property type="component" value="Unassembled WGS sequence"/>
</dbReference>
<evidence type="ECO:0000256" key="6">
    <source>
        <dbReference type="RuleBase" id="RU003887"/>
    </source>
</evidence>
<evidence type="ECO:0000256" key="2">
    <source>
        <dbReference type="ARBA" id="ARBA00008348"/>
    </source>
</evidence>
<dbReference type="PANTHER" id="PTHR47683">
    <property type="entry name" value="PSEUDOURIDINE SYNTHASE FAMILY PROTEIN-RELATED"/>
    <property type="match status" value="1"/>
</dbReference>
<proteinExistence type="inferred from homology"/>
<dbReference type="PANTHER" id="PTHR47683:SF3">
    <property type="entry name" value="RIBOSOMAL LARGE SUBUNIT PSEUDOURIDINE SYNTHASE B"/>
    <property type="match status" value="1"/>
</dbReference>
<comment type="similarity">
    <text evidence="2 6">Belongs to the pseudouridine synthase RsuA family.</text>
</comment>
<dbReference type="InterPro" id="IPR000748">
    <property type="entry name" value="PsdUridine_synth_RsuA/RluB/E/F"/>
</dbReference>
<evidence type="ECO:0000256" key="1">
    <source>
        <dbReference type="ARBA" id="ARBA00000073"/>
    </source>
</evidence>
<dbReference type="GO" id="GO:0000455">
    <property type="term" value="P:enzyme-directed rRNA pseudouridine synthesis"/>
    <property type="evidence" value="ECO:0007669"/>
    <property type="project" value="UniProtKB-ARBA"/>
</dbReference>
<dbReference type="RefSeq" id="WP_154542454.1">
    <property type="nucleotide sequence ID" value="NZ_VUND01000004.1"/>
</dbReference>
<keyword evidence="3 5" id="KW-0694">RNA-binding</keyword>
<evidence type="ECO:0000259" key="8">
    <source>
        <dbReference type="SMART" id="SM00363"/>
    </source>
</evidence>
<dbReference type="Pfam" id="PF00849">
    <property type="entry name" value="PseudoU_synth_2"/>
    <property type="match status" value="1"/>
</dbReference>
<protein>
    <recommendedName>
        <fullName evidence="6">Pseudouridine synthase</fullName>
        <ecNumber evidence="6">5.4.99.-</ecNumber>
    </recommendedName>
</protein>
<dbReference type="InterPro" id="IPR020103">
    <property type="entry name" value="PsdUridine_synth_cat_dom_sf"/>
</dbReference>
<comment type="caution">
    <text evidence="9">The sequence shown here is derived from an EMBL/GenBank/DDBJ whole genome shotgun (WGS) entry which is preliminary data.</text>
</comment>
<reference evidence="9 10" key="1">
    <citation type="submission" date="2019-08" db="EMBL/GenBank/DDBJ databases">
        <title>In-depth cultivation of the pig gut microbiome towards novel bacterial diversity and tailored functional studies.</title>
        <authorList>
            <person name="Wylensek D."/>
            <person name="Hitch T.C.A."/>
            <person name="Clavel T."/>
        </authorList>
    </citation>
    <scope>NUCLEOTIDE SEQUENCE [LARGE SCALE GENOMIC DNA]</scope>
    <source>
        <strain evidence="9 10">WB01_CNA04</strain>
    </source>
</reference>
<dbReference type="InterPro" id="IPR018496">
    <property type="entry name" value="PsdUridine_synth_RsuA/RluB_CS"/>
</dbReference>
<dbReference type="FunFam" id="3.10.290.10:FF:000003">
    <property type="entry name" value="Pseudouridine synthase"/>
    <property type="match status" value="1"/>
</dbReference>
<dbReference type="SUPFAM" id="SSF55120">
    <property type="entry name" value="Pseudouridine synthase"/>
    <property type="match status" value="1"/>
</dbReference>
<evidence type="ECO:0000256" key="4">
    <source>
        <dbReference type="ARBA" id="ARBA00023235"/>
    </source>
</evidence>
<accession>A0A6N7XDI7</accession>
<dbReference type="EMBL" id="VUND01000004">
    <property type="protein sequence ID" value="MST61357.1"/>
    <property type="molecule type" value="Genomic_DNA"/>
</dbReference>
<evidence type="ECO:0000256" key="5">
    <source>
        <dbReference type="PROSITE-ProRule" id="PRU00182"/>
    </source>
</evidence>
<dbReference type="InterPro" id="IPR050343">
    <property type="entry name" value="RsuA_PseudoU_synthase"/>
</dbReference>
<dbReference type="PROSITE" id="PS50889">
    <property type="entry name" value="S4"/>
    <property type="match status" value="1"/>
</dbReference>
<dbReference type="GO" id="GO:0120159">
    <property type="term" value="F:rRNA pseudouridine synthase activity"/>
    <property type="evidence" value="ECO:0007669"/>
    <property type="project" value="UniProtKB-ARBA"/>
</dbReference>
<dbReference type="InterPro" id="IPR002942">
    <property type="entry name" value="S4_RNA-bd"/>
</dbReference>